<evidence type="ECO:0000313" key="1">
    <source>
        <dbReference type="EMBL" id="CAI4006782.1"/>
    </source>
</evidence>
<proteinExistence type="predicted"/>
<keyword evidence="3" id="KW-1185">Reference proteome</keyword>
<sequence length="427" mass="46955">MRMTAETPKHGGLTTKSLWTEDIFSVLVASFDISPLSVVELTVLAGANSQFHAMQWPRCSMLWRTGCMLKWKKNWETVSSKLEHLGERLRSPHVAARAAIVGCADRFRAWAEEDRCRAAWAVAAVLSSVKWVDLENRGYIVRLLASGLVATAPWGSMSTASAVLEMVSRERGYSDEVDGLLREVGVGDLLARLVQHPSTSVQRCALEAISHACDLGCDPLELSGTDAVPAVISIAQSGCYDNKLAALEAIHWLAESSADRLKAAIPVLVQLLGHTSDDLKEAAASALWALMMSRQETYPIEACEHGCVPKLIDLLRRDKCQRQTILFCLERVTMPPAIRHMALQAGVLPLLFRSLQDERDKILQECILGMLLSYSSHVSQALVQQDAAERKSNIRQLVAISRAGSSENCTCARQLLEHITQDSSLTQ</sequence>
<protein>
    <submittedName>
        <fullName evidence="1">Uncharacterized protein</fullName>
    </submittedName>
</protein>
<accession>A0A9P1DC51</accession>
<organism evidence="1">
    <name type="scientific">Cladocopium goreaui</name>
    <dbReference type="NCBI Taxonomy" id="2562237"/>
    <lineage>
        <taxon>Eukaryota</taxon>
        <taxon>Sar</taxon>
        <taxon>Alveolata</taxon>
        <taxon>Dinophyceae</taxon>
        <taxon>Suessiales</taxon>
        <taxon>Symbiodiniaceae</taxon>
        <taxon>Cladocopium</taxon>
    </lineage>
</organism>
<dbReference type="SUPFAM" id="SSF48371">
    <property type="entry name" value="ARM repeat"/>
    <property type="match status" value="1"/>
</dbReference>
<dbReference type="Proteomes" id="UP001152797">
    <property type="component" value="Unassembled WGS sequence"/>
</dbReference>
<dbReference type="Gene3D" id="1.25.10.10">
    <property type="entry name" value="Leucine-rich Repeat Variant"/>
    <property type="match status" value="1"/>
</dbReference>
<dbReference type="AlphaFoldDB" id="A0A9P1DC51"/>
<reference evidence="1" key="1">
    <citation type="submission" date="2022-10" db="EMBL/GenBank/DDBJ databases">
        <authorList>
            <person name="Chen Y."/>
            <person name="Dougan E. K."/>
            <person name="Chan C."/>
            <person name="Rhodes N."/>
            <person name="Thang M."/>
        </authorList>
    </citation>
    <scope>NUCLEOTIDE SEQUENCE</scope>
</reference>
<gene>
    <name evidence="1" type="ORF">C1SCF055_LOCUS32392</name>
</gene>
<dbReference type="InterPro" id="IPR011989">
    <property type="entry name" value="ARM-like"/>
</dbReference>
<evidence type="ECO:0000313" key="2">
    <source>
        <dbReference type="EMBL" id="CAL1160157.1"/>
    </source>
</evidence>
<dbReference type="EMBL" id="CAMXCT020003891">
    <property type="protein sequence ID" value="CAL1160157.1"/>
    <property type="molecule type" value="Genomic_DNA"/>
</dbReference>
<dbReference type="Pfam" id="PF13646">
    <property type="entry name" value="HEAT_2"/>
    <property type="match status" value="1"/>
</dbReference>
<name>A0A9P1DC51_9DINO</name>
<dbReference type="EMBL" id="CAMXCT010003891">
    <property type="protein sequence ID" value="CAI4006782.1"/>
    <property type="molecule type" value="Genomic_DNA"/>
</dbReference>
<dbReference type="OrthoDB" id="10561213at2759"/>
<dbReference type="InterPro" id="IPR016024">
    <property type="entry name" value="ARM-type_fold"/>
</dbReference>
<dbReference type="EMBL" id="CAMXCT030003891">
    <property type="protein sequence ID" value="CAL4794094.1"/>
    <property type="molecule type" value="Genomic_DNA"/>
</dbReference>
<comment type="caution">
    <text evidence="1">The sequence shown here is derived from an EMBL/GenBank/DDBJ whole genome shotgun (WGS) entry which is preliminary data.</text>
</comment>
<dbReference type="SMART" id="SM00185">
    <property type="entry name" value="ARM"/>
    <property type="match status" value="4"/>
</dbReference>
<reference evidence="2" key="2">
    <citation type="submission" date="2024-04" db="EMBL/GenBank/DDBJ databases">
        <authorList>
            <person name="Chen Y."/>
            <person name="Shah S."/>
            <person name="Dougan E. K."/>
            <person name="Thang M."/>
            <person name="Chan C."/>
        </authorList>
    </citation>
    <scope>NUCLEOTIDE SEQUENCE [LARGE SCALE GENOMIC DNA]</scope>
</reference>
<evidence type="ECO:0000313" key="3">
    <source>
        <dbReference type="Proteomes" id="UP001152797"/>
    </source>
</evidence>
<dbReference type="InterPro" id="IPR000225">
    <property type="entry name" value="Armadillo"/>
</dbReference>